<organism evidence="1 2">
    <name type="scientific">Eretmocerus hayati</name>
    <dbReference type="NCBI Taxonomy" id="131215"/>
    <lineage>
        <taxon>Eukaryota</taxon>
        <taxon>Metazoa</taxon>
        <taxon>Ecdysozoa</taxon>
        <taxon>Arthropoda</taxon>
        <taxon>Hexapoda</taxon>
        <taxon>Insecta</taxon>
        <taxon>Pterygota</taxon>
        <taxon>Neoptera</taxon>
        <taxon>Endopterygota</taxon>
        <taxon>Hymenoptera</taxon>
        <taxon>Apocrita</taxon>
        <taxon>Proctotrupomorpha</taxon>
        <taxon>Chalcidoidea</taxon>
        <taxon>Aphelinidae</taxon>
        <taxon>Aphelininae</taxon>
        <taxon>Eretmocerus</taxon>
    </lineage>
</organism>
<reference evidence="1" key="1">
    <citation type="submission" date="2023-04" db="EMBL/GenBank/DDBJ databases">
        <title>A chromosome-level genome assembly of the parasitoid wasp Eretmocerus hayati.</title>
        <authorList>
            <person name="Zhong Y."/>
            <person name="Liu S."/>
            <person name="Liu Y."/>
        </authorList>
    </citation>
    <scope>NUCLEOTIDE SEQUENCE</scope>
    <source>
        <strain evidence="1">ZJU_SS_LIU_2023</strain>
    </source>
</reference>
<accession>A0ACC2N262</accession>
<gene>
    <name evidence="1" type="ORF">QAD02_006084</name>
</gene>
<protein>
    <submittedName>
        <fullName evidence="1">Uncharacterized protein</fullName>
    </submittedName>
</protein>
<dbReference type="Proteomes" id="UP001239111">
    <property type="component" value="Chromosome 4"/>
</dbReference>
<sequence length="611" mass="67009">MDQPTNGEPSSASQAILKVQLWLSGAPGGPWPAFIDNEPSESSRATAADSISLPEDSDEEITDLSDDSGKSTTHMCTYAPTVELPQGPAPQPQQPDRSYEDRTASLSRALINIRVQYASSDEDEDAATTPPPGLKMEDGGKSSTTSAYSSAEGESESKSPEPPRGPADARAARPSPSMKIKRRSRAARAARNASWHWTVTEQHPPSERAPTTFSCRDTPAPISTAPAVTASCQQFVQPIFFASPPTIAEMPIVPGEFLALAREYEMNECDATERRILDYVKTHRAVRQARERAANYKKRKEEEHNEVLRALFRQERIQKEREQELDRLGAARGVDAVRSTTSARRNKIVTFSGRKKGAPKKTLAALRERLATRHTGPGPLPGPAPASAVSGCPEPDSTHADSLREELSHLLVMHAPRLDGSPLPERDAPPPQEIEGHLEVTVDVDQPTMSDPLNKSMSCEEAQRYFAPALVTPHPNGAASRAPVSEQADSTTPIGQLPASTTPAAMYEVPQHQMWDKEDRLVNHFRLLEAIAPMQPFTQAVPVQPNEFQINSCKDDEFLSSLIQSVDEERPSLRMRITRKQHVTSFGVPEEDVGVSSEVDDDDHIMYSNCM</sequence>
<proteinExistence type="predicted"/>
<dbReference type="EMBL" id="CM056744">
    <property type="protein sequence ID" value="KAJ8664422.1"/>
    <property type="molecule type" value="Genomic_DNA"/>
</dbReference>
<evidence type="ECO:0000313" key="2">
    <source>
        <dbReference type="Proteomes" id="UP001239111"/>
    </source>
</evidence>
<comment type="caution">
    <text evidence="1">The sequence shown here is derived from an EMBL/GenBank/DDBJ whole genome shotgun (WGS) entry which is preliminary data.</text>
</comment>
<keyword evidence="2" id="KW-1185">Reference proteome</keyword>
<name>A0ACC2N262_9HYME</name>
<evidence type="ECO:0000313" key="1">
    <source>
        <dbReference type="EMBL" id="KAJ8664422.1"/>
    </source>
</evidence>